<dbReference type="OrthoDB" id="21648at2759"/>
<dbReference type="InParanoid" id="D8RLQ8"/>
<evidence type="ECO:0000313" key="2">
    <source>
        <dbReference type="EMBL" id="EFJ26764.1"/>
    </source>
</evidence>
<gene>
    <name evidence="2" type="ORF">SELMODRAFT_412517</name>
</gene>
<dbReference type="KEGG" id="smo:SELMODRAFT_412517"/>
<dbReference type="InterPro" id="IPR038745">
    <property type="entry name" value="AT4G37440-like"/>
</dbReference>
<name>D8RLQ8_SELML</name>
<dbReference type="PANTHER" id="PTHR34057">
    <property type="entry name" value="ELONGATION FACTOR"/>
    <property type="match status" value="1"/>
</dbReference>
<dbReference type="eggNOG" id="ENOG502QRC8">
    <property type="taxonomic scope" value="Eukaryota"/>
</dbReference>
<reference evidence="2 3" key="1">
    <citation type="journal article" date="2011" name="Science">
        <title>The Selaginella genome identifies genetic changes associated with the evolution of vascular plants.</title>
        <authorList>
            <person name="Banks J.A."/>
            <person name="Nishiyama T."/>
            <person name="Hasebe M."/>
            <person name="Bowman J.L."/>
            <person name="Gribskov M."/>
            <person name="dePamphilis C."/>
            <person name="Albert V.A."/>
            <person name="Aono N."/>
            <person name="Aoyama T."/>
            <person name="Ambrose B.A."/>
            <person name="Ashton N.W."/>
            <person name="Axtell M.J."/>
            <person name="Barker E."/>
            <person name="Barker M.S."/>
            <person name="Bennetzen J.L."/>
            <person name="Bonawitz N.D."/>
            <person name="Chapple C."/>
            <person name="Cheng C."/>
            <person name="Correa L.G."/>
            <person name="Dacre M."/>
            <person name="DeBarry J."/>
            <person name="Dreyer I."/>
            <person name="Elias M."/>
            <person name="Engstrom E.M."/>
            <person name="Estelle M."/>
            <person name="Feng L."/>
            <person name="Finet C."/>
            <person name="Floyd S.K."/>
            <person name="Frommer W.B."/>
            <person name="Fujita T."/>
            <person name="Gramzow L."/>
            <person name="Gutensohn M."/>
            <person name="Harholt J."/>
            <person name="Hattori M."/>
            <person name="Heyl A."/>
            <person name="Hirai T."/>
            <person name="Hiwatashi Y."/>
            <person name="Ishikawa M."/>
            <person name="Iwata M."/>
            <person name="Karol K.G."/>
            <person name="Koehler B."/>
            <person name="Kolukisaoglu U."/>
            <person name="Kubo M."/>
            <person name="Kurata T."/>
            <person name="Lalonde S."/>
            <person name="Li K."/>
            <person name="Li Y."/>
            <person name="Litt A."/>
            <person name="Lyons E."/>
            <person name="Manning G."/>
            <person name="Maruyama T."/>
            <person name="Michael T.P."/>
            <person name="Mikami K."/>
            <person name="Miyazaki S."/>
            <person name="Morinaga S."/>
            <person name="Murata T."/>
            <person name="Mueller-Roeber B."/>
            <person name="Nelson D.R."/>
            <person name="Obara M."/>
            <person name="Oguri Y."/>
            <person name="Olmstead R.G."/>
            <person name="Onodera N."/>
            <person name="Petersen B.L."/>
            <person name="Pils B."/>
            <person name="Prigge M."/>
            <person name="Rensing S.A."/>
            <person name="Riano-Pachon D.M."/>
            <person name="Roberts A.W."/>
            <person name="Sato Y."/>
            <person name="Scheller H.V."/>
            <person name="Schulz B."/>
            <person name="Schulz C."/>
            <person name="Shakirov E.V."/>
            <person name="Shibagaki N."/>
            <person name="Shinohara N."/>
            <person name="Shippen D.E."/>
            <person name="Soerensen I."/>
            <person name="Sotooka R."/>
            <person name="Sugimoto N."/>
            <person name="Sugita M."/>
            <person name="Sumikawa N."/>
            <person name="Tanurdzic M."/>
            <person name="Theissen G."/>
            <person name="Ulvskov P."/>
            <person name="Wakazuki S."/>
            <person name="Weng J.K."/>
            <person name="Willats W.W."/>
            <person name="Wipf D."/>
            <person name="Wolf P.G."/>
            <person name="Yang L."/>
            <person name="Zimmer A.D."/>
            <person name="Zhu Q."/>
            <person name="Mitros T."/>
            <person name="Hellsten U."/>
            <person name="Loque D."/>
            <person name="Otillar R."/>
            <person name="Salamov A."/>
            <person name="Schmutz J."/>
            <person name="Shapiro H."/>
            <person name="Lindquist E."/>
            <person name="Lucas S."/>
            <person name="Rokhsar D."/>
            <person name="Grigoriev I.V."/>
        </authorList>
    </citation>
    <scope>NUCLEOTIDE SEQUENCE [LARGE SCALE GENOMIC DNA]</scope>
</reference>
<dbReference type="EMBL" id="GL377583">
    <property type="protein sequence ID" value="EFJ26764.1"/>
    <property type="molecule type" value="Genomic_DNA"/>
</dbReference>
<dbReference type="Gene3D" id="6.10.250.3170">
    <property type="match status" value="1"/>
</dbReference>
<dbReference type="Gramene" id="EFJ26764">
    <property type="protein sequence ID" value="EFJ26764"/>
    <property type="gene ID" value="SELMODRAFT_412517"/>
</dbReference>
<feature type="compositionally biased region" description="Polar residues" evidence="1">
    <location>
        <begin position="125"/>
        <end position="149"/>
    </location>
</feature>
<protein>
    <submittedName>
        <fullName evidence="2">Uncharacterized protein</fullName>
    </submittedName>
</protein>
<dbReference type="Proteomes" id="UP000001514">
    <property type="component" value="Unassembled WGS sequence"/>
</dbReference>
<dbReference type="PANTHER" id="PTHR34057:SF1">
    <property type="entry name" value="ELONGATION FACTOR"/>
    <property type="match status" value="1"/>
</dbReference>
<proteinExistence type="predicted"/>
<feature type="region of interest" description="Disordered" evidence="1">
    <location>
        <begin position="73"/>
        <end position="163"/>
    </location>
</feature>
<dbReference type="HOGENOM" id="CLU_550306_0_0_1"/>
<accession>D8RLQ8</accession>
<feature type="compositionally biased region" description="Basic and acidic residues" evidence="1">
    <location>
        <begin position="114"/>
        <end position="123"/>
    </location>
</feature>
<organism evidence="3">
    <name type="scientific">Selaginella moellendorffii</name>
    <name type="common">Spikemoss</name>
    <dbReference type="NCBI Taxonomy" id="88036"/>
    <lineage>
        <taxon>Eukaryota</taxon>
        <taxon>Viridiplantae</taxon>
        <taxon>Streptophyta</taxon>
        <taxon>Embryophyta</taxon>
        <taxon>Tracheophyta</taxon>
        <taxon>Lycopodiopsida</taxon>
        <taxon>Selaginellales</taxon>
        <taxon>Selaginellaceae</taxon>
        <taxon>Selaginella</taxon>
    </lineage>
</organism>
<evidence type="ECO:0000256" key="1">
    <source>
        <dbReference type="SAM" id="MobiDB-lite"/>
    </source>
</evidence>
<dbReference type="CDD" id="cd11650">
    <property type="entry name" value="AT4G37440_like"/>
    <property type="match status" value="1"/>
</dbReference>
<dbReference type="STRING" id="88036.D8RLQ8"/>
<feature type="compositionally biased region" description="Acidic residues" evidence="1">
    <location>
        <begin position="429"/>
        <end position="441"/>
    </location>
</feature>
<dbReference type="AlphaFoldDB" id="D8RLQ8"/>
<keyword evidence="3" id="KW-1185">Reference proteome</keyword>
<feature type="region of interest" description="Disordered" evidence="1">
    <location>
        <begin position="424"/>
        <end position="496"/>
    </location>
</feature>
<feature type="compositionally biased region" description="Basic and acidic residues" evidence="1">
    <location>
        <begin position="73"/>
        <end position="82"/>
    </location>
</feature>
<sequence length="496" mass="54711">MSCNQKTSTILKAATVYLGGQGKKSLGSRASAIFAGEVPDDDRADSFLAERSFLPVGRAAGLFPSELAEITDRKPPVVKRSDPPALEQQQHGKKQQPESKDDVPVEILGLPEAEGVRTDRDEQASECSSSFGFSDATSGDEANTNNASEVDSAARDGNGALETDRRRPLNMDWKNYRRGIEWRCRWLDIRLMELQRQATKYDEVLSGIQKAKPWDGRTEPDGAARAAPVREERPAQPLLHRQRRRKVEETVDVADYMSKHPLFQRYEKKKREYEGEQHKEPNDLAAEGAMVRLDPPPADEANEDSVENIMLKVETLQARVVRLRNQLRGSMSHKLPGQVARAGGGGGGAARAPAAKAAAVSRLTKAAPSGHPVSPAAVKGGQAARRRASDYDINNVVMPVSVGAKYVQHVRHANIETPQWRLAEKSEMCEEDNSDDEDTDDETYKSRHAPLEAQERLHRYGPRTNKRPPEGEKLSARGSGSHQMPQCSLSAQFSEG</sequence>
<dbReference type="FunCoup" id="D8RLQ8">
    <property type="interactions" value="953"/>
</dbReference>
<dbReference type="OMA" id="ERRDLEW"/>
<feature type="compositionally biased region" description="Basic and acidic residues" evidence="1">
    <location>
        <begin position="442"/>
        <end position="458"/>
    </location>
</feature>
<feature type="compositionally biased region" description="Polar residues" evidence="1">
    <location>
        <begin position="478"/>
        <end position="496"/>
    </location>
</feature>
<evidence type="ECO:0000313" key="3">
    <source>
        <dbReference type="Proteomes" id="UP000001514"/>
    </source>
</evidence>